<dbReference type="EMBL" id="JAVRFF010000061">
    <property type="protein sequence ID" value="MDT0477426.1"/>
    <property type="molecule type" value="Genomic_DNA"/>
</dbReference>
<keyword evidence="2" id="KW-1185">Reference proteome</keyword>
<comment type="caution">
    <text evidence="1">The sequence shown here is derived from an EMBL/GenBank/DDBJ whole genome shotgun (WGS) entry which is preliminary data.</text>
</comment>
<dbReference type="InterPro" id="IPR046300">
    <property type="entry name" value="DUF6415"/>
</dbReference>
<evidence type="ECO:0000313" key="1">
    <source>
        <dbReference type="EMBL" id="MDT0477426.1"/>
    </source>
</evidence>
<protein>
    <submittedName>
        <fullName evidence="1">DUF6415 family natural product biosynthesis protein</fullName>
    </submittedName>
</protein>
<reference evidence="1" key="1">
    <citation type="submission" date="2024-05" db="EMBL/GenBank/DDBJ databases">
        <title>30 novel species of actinomycetes from the DSMZ collection.</title>
        <authorList>
            <person name="Nouioui I."/>
        </authorList>
    </citation>
    <scope>NUCLEOTIDE SEQUENCE</scope>
    <source>
        <strain evidence="1">DSM 41014</strain>
    </source>
</reference>
<dbReference type="Pfam" id="PF19979">
    <property type="entry name" value="DUF6415"/>
    <property type="match status" value="1"/>
</dbReference>
<organism evidence="1 2">
    <name type="scientific">Streptomyces hintoniae</name>
    <dbReference type="NCBI Taxonomy" id="3075521"/>
    <lineage>
        <taxon>Bacteria</taxon>
        <taxon>Bacillati</taxon>
        <taxon>Actinomycetota</taxon>
        <taxon>Actinomycetes</taxon>
        <taxon>Kitasatosporales</taxon>
        <taxon>Streptomycetaceae</taxon>
        <taxon>Streptomyces</taxon>
    </lineage>
</organism>
<evidence type="ECO:0000313" key="2">
    <source>
        <dbReference type="Proteomes" id="UP001180489"/>
    </source>
</evidence>
<accession>A0ABU2UVU7</accession>
<gene>
    <name evidence="1" type="ORF">RM863_35420</name>
</gene>
<sequence>MTARRPAAAVAPPPDLVVMRDTAATVLDEDTRPEEQAALAAELVAHLHELVPQVEELVPARLTMTEQYCALACLGEAHRKLSQEASPGPGGQAAHARRLARVLVALAAHWETLSDAGPAPGR</sequence>
<name>A0ABU2UVU7_9ACTN</name>
<proteinExistence type="predicted"/>
<dbReference type="Proteomes" id="UP001180489">
    <property type="component" value="Unassembled WGS sequence"/>
</dbReference>
<dbReference type="RefSeq" id="WP_311637633.1">
    <property type="nucleotide sequence ID" value="NZ_JAVRFF010000061.1"/>
</dbReference>